<feature type="domain" description="K Homology" evidence="3">
    <location>
        <begin position="2"/>
        <end position="72"/>
    </location>
</feature>
<reference evidence="4" key="2">
    <citation type="submission" date="2025-09" db="UniProtKB">
        <authorList>
            <consortium name="Ensembl"/>
        </authorList>
    </citation>
    <scope>IDENTIFICATION</scope>
</reference>
<keyword evidence="1" id="KW-0677">Repeat</keyword>
<dbReference type="InterPro" id="IPR004088">
    <property type="entry name" value="KH_dom_type_1"/>
</dbReference>
<dbReference type="SMART" id="SM00322">
    <property type="entry name" value="KH"/>
    <property type="match status" value="4"/>
</dbReference>
<dbReference type="FunFam" id="3.30.1370.10:FF:000007">
    <property type="entry name" value="far upstream element-binding protein 1 isoform X1"/>
    <property type="match status" value="1"/>
</dbReference>
<dbReference type="SUPFAM" id="SSF54791">
    <property type="entry name" value="Eukaryotic type KH-domain (KH-domain type I)"/>
    <property type="match status" value="4"/>
</dbReference>
<name>A0A8C9XLC3_SANLU</name>
<dbReference type="PANTHER" id="PTHR10288">
    <property type="entry name" value="KH DOMAIN CONTAINING RNA BINDING PROTEIN"/>
    <property type="match status" value="1"/>
</dbReference>
<dbReference type="PROSITE" id="PS50084">
    <property type="entry name" value="KH_TYPE_1"/>
    <property type="match status" value="4"/>
</dbReference>
<dbReference type="Ensembl" id="ENSSLUT00000010535.1">
    <property type="protein sequence ID" value="ENSSLUP00000010210.1"/>
    <property type="gene ID" value="ENSSLUG00000004698.1"/>
</dbReference>
<evidence type="ECO:0000313" key="5">
    <source>
        <dbReference type="Proteomes" id="UP000694568"/>
    </source>
</evidence>
<dbReference type="InterPro" id="IPR036612">
    <property type="entry name" value="KH_dom_type_1_sf"/>
</dbReference>
<gene>
    <name evidence="4" type="primary">LOC116051637</name>
</gene>
<dbReference type="Proteomes" id="UP000694568">
    <property type="component" value="Unplaced"/>
</dbReference>
<keyword evidence="5" id="KW-1185">Reference proteome</keyword>
<protein>
    <submittedName>
        <fullName evidence="4">Far upstream element-binding protein 3-like</fullName>
    </submittedName>
</protein>
<dbReference type="CDD" id="cd22489">
    <property type="entry name" value="KH-I_FUBP3_rpt4"/>
    <property type="match status" value="1"/>
</dbReference>
<evidence type="ECO:0000256" key="1">
    <source>
        <dbReference type="ARBA" id="ARBA00022737"/>
    </source>
</evidence>
<proteinExistence type="predicted"/>
<dbReference type="AlphaFoldDB" id="A0A8C9XLC3"/>
<dbReference type="Pfam" id="PF00013">
    <property type="entry name" value="KH_1"/>
    <property type="match status" value="4"/>
</dbReference>
<keyword evidence="2" id="KW-0694">RNA-binding</keyword>
<dbReference type="GeneTree" id="ENSGT00940000156744"/>
<accession>A0A8C9XLC3</accession>
<evidence type="ECO:0000256" key="2">
    <source>
        <dbReference type="PROSITE-ProRule" id="PRU00117"/>
    </source>
</evidence>
<evidence type="ECO:0000313" key="4">
    <source>
        <dbReference type="Ensembl" id="ENSSLUP00000010210.1"/>
    </source>
</evidence>
<dbReference type="Gene3D" id="3.30.1370.10">
    <property type="entry name" value="K Homology domain, type 1"/>
    <property type="match status" value="4"/>
</dbReference>
<reference evidence="4" key="1">
    <citation type="submission" date="2025-08" db="UniProtKB">
        <authorList>
            <consortium name="Ensembl"/>
        </authorList>
    </citation>
    <scope>IDENTIFICATION</scope>
</reference>
<dbReference type="GO" id="GO:0003723">
    <property type="term" value="F:RNA binding"/>
    <property type="evidence" value="ECO:0007669"/>
    <property type="project" value="UniProtKB-UniRule"/>
</dbReference>
<organism evidence="4 5">
    <name type="scientific">Sander lucioperca</name>
    <name type="common">Pike-perch</name>
    <name type="synonym">Perca lucioperca</name>
    <dbReference type="NCBI Taxonomy" id="283035"/>
    <lineage>
        <taxon>Eukaryota</taxon>
        <taxon>Metazoa</taxon>
        <taxon>Chordata</taxon>
        <taxon>Craniata</taxon>
        <taxon>Vertebrata</taxon>
        <taxon>Euteleostomi</taxon>
        <taxon>Actinopterygii</taxon>
        <taxon>Neopterygii</taxon>
        <taxon>Teleostei</taxon>
        <taxon>Neoteleostei</taxon>
        <taxon>Acanthomorphata</taxon>
        <taxon>Eupercaria</taxon>
        <taxon>Perciformes</taxon>
        <taxon>Percoidei</taxon>
        <taxon>Percidae</taxon>
        <taxon>Luciopercinae</taxon>
        <taxon>Sander</taxon>
    </lineage>
</organism>
<dbReference type="InterPro" id="IPR004087">
    <property type="entry name" value="KH_dom"/>
</dbReference>
<feature type="domain" description="K Homology" evidence="3">
    <location>
        <begin position="177"/>
        <end position="247"/>
    </location>
</feature>
<sequence>MLIHNIDITFLSSLPPTVIGRGGEQITRIQLESGCKIQIAADSGGLMERPCSLTGTPESIEQAKRLLVQIVDRCRNGPGFHGDGEGGASVQEMLIPASKVGLVIGRGGDTIKQLQERAGVKMMMIQDGPMPTGADKPLRISGDPYKVQAARELVLEVIREKDGDFRSGRNDFSARLGGTSLDVPVPRFAVGIVIGRNGEMIKKIQNDAGVRIQFKADDGISPERVAMVMGQPDRCQHTVHLINELIQTAQERDGFGSALRGGRVRGRGDWTMGSPGPLQEVTYTIPADKCGLVIGKGGETIKSINQQSGAHVELQRNPPPSTDPNTRVFTIRGTAQQMDLARQLIDDKIGILCTCNLYSVECVSLRVCCVCSCGSGQTFLTGVWGNTYQTSWQNPGQQDPGQQSQPQSLMTDYSKAWEDYYKKQSMSSSQQSSVPDYTAALAEYYRQQQPYLWNAAQIQVTHRKLPAYCSLPVTGSDLEFGAQKQSGRILNNKPHYCYNI</sequence>
<feature type="domain" description="K Homology" evidence="3">
    <location>
        <begin position="277"/>
        <end position="350"/>
    </location>
</feature>
<evidence type="ECO:0000259" key="3">
    <source>
        <dbReference type="SMART" id="SM00322"/>
    </source>
</evidence>
<feature type="domain" description="K Homology" evidence="3">
    <location>
        <begin position="87"/>
        <end position="159"/>
    </location>
</feature>